<evidence type="ECO:0000256" key="2">
    <source>
        <dbReference type="SAM" id="Phobius"/>
    </source>
</evidence>
<name>A0A7S0Z5A4_9CHLO</name>
<dbReference type="AlphaFoldDB" id="A0A7S0Z5A4"/>
<accession>A0A7S0Z5A4</accession>
<organism evidence="3">
    <name type="scientific">Ostreococcus mediterraneus</name>
    <dbReference type="NCBI Taxonomy" id="1486918"/>
    <lineage>
        <taxon>Eukaryota</taxon>
        <taxon>Viridiplantae</taxon>
        <taxon>Chlorophyta</taxon>
        <taxon>Mamiellophyceae</taxon>
        <taxon>Mamiellales</taxon>
        <taxon>Bathycoccaceae</taxon>
        <taxon>Ostreococcus</taxon>
    </lineage>
</organism>
<keyword evidence="2" id="KW-0812">Transmembrane</keyword>
<keyword evidence="2" id="KW-0472">Membrane</keyword>
<feature type="region of interest" description="Disordered" evidence="1">
    <location>
        <begin position="1"/>
        <end position="31"/>
    </location>
</feature>
<sequence>MSANASTGTSDGAASPPYGDASRTSDRGSDGDAIDSSVLWILFCMLVAASLTSTIIAYIWHRRYTKALHERQVMQEAKLKALLAPPTPPDGTLACQSPGSLFQLAIRDASMRAGENFYSRDVEVGAPPN</sequence>
<evidence type="ECO:0000256" key="1">
    <source>
        <dbReference type="SAM" id="MobiDB-lite"/>
    </source>
</evidence>
<reference evidence="3" key="1">
    <citation type="submission" date="2021-01" db="EMBL/GenBank/DDBJ databases">
        <authorList>
            <person name="Corre E."/>
            <person name="Pelletier E."/>
            <person name="Niang G."/>
            <person name="Scheremetjew M."/>
            <person name="Finn R."/>
            <person name="Kale V."/>
            <person name="Holt S."/>
            <person name="Cochrane G."/>
            <person name="Meng A."/>
            <person name="Brown T."/>
            <person name="Cohen L."/>
        </authorList>
    </citation>
    <scope>NUCLEOTIDE SEQUENCE</scope>
    <source>
        <strain evidence="3">Clade-D-RCC1621</strain>
    </source>
</reference>
<feature type="compositionally biased region" description="Polar residues" evidence="1">
    <location>
        <begin position="1"/>
        <end position="12"/>
    </location>
</feature>
<gene>
    <name evidence="3" type="ORF">OMED0930_LOCUS176</name>
</gene>
<dbReference type="EMBL" id="HBFO01000267">
    <property type="protein sequence ID" value="CAD8809083.1"/>
    <property type="molecule type" value="Transcribed_RNA"/>
</dbReference>
<protein>
    <submittedName>
        <fullName evidence="3">Uncharacterized protein</fullName>
    </submittedName>
</protein>
<keyword evidence="2" id="KW-1133">Transmembrane helix</keyword>
<evidence type="ECO:0000313" key="3">
    <source>
        <dbReference type="EMBL" id="CAD8809083.1"/>
    </source>
</evidence>
<proteinExistence type="predicted"/>
<feature type="transmembrane region" description="Helical" evidence="2">
    <location>
        <begin position="38"/>
        <end position="60"/>
    </location>
</feature>